<name>A0A835WUT9_9CHLO</name>
<evidence type="ECO:0000256" key="1">
    <source>
        <dbReference type="SAM" id="MobiDB-lite"/>
    </source>
</evidence>
<feature type="compositionally biased region" description="Low complexity" evidence="1">
    <location>
        <begin position="254"/>
        <end position="267"/>
    </location>
</feature>
<keyword evidence="3" id="KW-1185">Reference proteome</keyword>
<dbReference type="AlphaFoldDB" id="A0A835WUT9"/>
<reference evidence="2" key="1">
    <citation type="journal article" date="2020" name="bioRxiv">
        <title>Comparative genomics of Chlamydomonas.</title>
        <authorList>
            <person name="Craig R.J."/>
            <person name="Hasan A.R."/>
            <person name="Ness R.W."/>
            <person name="Keightley P.D."/>
        </authorList>
    </citation>
    <scope>NUCLEOTIDE SEQUENCE</scope>
    <source>
        <strain evidence="2">CCAP 11/173</strain>
    </source>
</reference>
<feature type="region of interest" description="Disordered" evidence="1">
    <location>
        <begin position="731"/>
        <end position="775"/>
    </location>
</feature>
<feature type="compositionally biased region" description="Low complexity" evidence="1">
    <location>
        <begin position="761"/>
        <end position="775"/>
    </location>
</feature>
<dbReference type="EMBL" id="JAEHOD010000002">
    <property type="protein sequence ID" value="KAG2454046.1"/>
    <property type="molecule type" value="Genomic_DNA"/>
</dbReference>
<protein>
    <recommendedName>
        <fullName evidence="4">5'-3' exonuclease domain-containing protein</fullName>
    </recommendedName>
</protein>
<accession>A0A835WUT9</accession>
<sequence>MQCRADVGWGVSHAQAFETSLLCLRRLTCAAQLFVVFDNKRGRSGPGVGKGGVAPAVLEERQALVPGYLEKRHARRAAGGRGSRGHGGGRALPGTTAAYQRPGTLPAASNSTSQQPQLQARAHANAAAASPLSSSGPARPRHPRLAEAEALMEAPPSHLVPFEAAVRRAGGLAMYGIPGLEADDLIASLTAGLLADIPPLRSQHEQQQQQQQGLVRAAAQAQLEPRQLLQPGAPAGVQACEPPASTTPDVSVTQPLPQKQQQQQPPLSVVVASGDSDMLQLLALPGVGWLELRQLSRAASAQEPSPLAVAATPALTAFGHSTGVTVSGSSPAAAGGPSSELLQLHLATAGGSGDSGTPASGPASFAPCPPPAPQLLSPAAYPDLLALVGKPEAGVVGAGLSAKSARKLLLRYGNVEGVARAHAAGELDDALRLTPLGNARASAAARAVAAAASTSSMQDTGTLTERAGAGTGGTGGSEGGPGSAAQSQGLQRALRNVRVTRMRTDSSTVPWDRLQAYQQERRLRHGEQEVWGGTRSIGSPTAAMPLSLPLHPHEAMHTASAAPYVAALAAALTSRGLGCRLSHMDVSGGGLVDLSISALVSGSPVADADDDGGGSSGFGGQPLAGSLTTAGGQLVQGAGLGGISAAAVERLCSELARMAAIATAEDASSAGGGGGGGSSYCEGGSDVAASIPAADTAPGSPATRPHSARAQVHVCVLSPWDFDADAAALQRGRAGSSKNSSSSSGSGTGGGTGGGGGGRSCSGSNAQQQQAPAAPDASWRLAAFAGSLMGAAGPRQSLCHTPTALKALLRPTSAWRLKSLQRGLAGGMTSGTGRGAQKGAKGQTVGHTGVLAVVPFYELFHAEK</sequence>
<feature type="region of interest" description="Disordered" evidence="1">
    <location>
        <begin position="233"/>
        <end position="268"/>
    </location>
</feature>
<dbReference type="GO" id="GO:0017108">
    <property type="term" value="F:5'-flap endonuclease activity"/>
    <property type="evidence" value="ECO:0007669"/>
    <property type="project" value="InterPro"/>
</dbReference>
<proteinExistence type="predicted"/>
<feature type="compositionally biased region" description="Polar residues" evidence="1">
    <location>
        <begin position="244"/>
        <end position="253"/>
    </location>
</feature>
<feature type="compositionally biased region" description="Gly residues" evidence="1">
    <location>
        <begin position="79"/>
        <end position="91"/>
    </location>
</feature>
<evidence type="ECO:0000313" key="3">
    <source>
        <dbReference type="Proteomes" id="UP000613740"/>
    </source>
</evidence>
<dbReference type="GO" id="GO:0033567">
    <property type="term" value="P:DNA replication, Okazaki fragment processing"/>
    <property type="evidence" value="ECO:0007669"/>
    <property type="project" value="InterPro"/>
</dbReference>
<gene>
    <name evidence="2" type="ORF">HYH02_001087</name>
</gene>
<evidence type="ECO:0008006" key="4">
    <source>
        <dbReference type="Google" id="ProtNLM"/>
    </source>
</evidence>
<dbReference type="InterPro" id="IPR038969">
    <property type="entry name" value="FEN"/>
</dbReference>
<feature type="compositionally biased region" description="Gly residues" evidence="1">
    <location>
        <begin position="469"/>
        <end position="482"/>
    </location>
</feature>
<dbReference type="PANTHER" id="PTHR42646:SF2">
    <property type="entry name" value="5'-3' EXONUCLEASE FAMILY PROTEIN"/>
    <property type="match status" value="1"/>
</dbReference>
<dbReference type="Proteomes" id="UP000613740">
    <property type="component" value="Unassembled WGS sequence"/>
</dbReference>
<dbReference type="Gene3D" id="3.40.50.1010">
    <property type="entry name" value="5'-nuclease"/>
    <property type="match status" value="1"/>
</dbReference>
<comment type="caution">
    <text evidence="2">The sequence shown here is derived from an EMBL/GenBank/DDBJ whole genome shotgun (WGS) entry which is preliminary data.</text>
</comment>
<feature type="compositionally biased region" description="Low complexity" evidence="1">
    <location>
        <begin position="451"/>
        <end position="468"/>
    </location>
</feature>
<feature type="compositionally biased region" description="Low complexity" evidence="1">
    <location>
        <begin position="732"/>
        <end position="745"/>
    </location>
</feature>
<feature type="region of interest" description="Disordered" evidence="1">
    <location>
        <begin position="74"/>
        <end position="143"/>
    </location>
</feature>
<feature type="region of interest" description="Disordered" evidence="1">
    <location>
        <begin position="451"/>
        <end position="490"/>
    </location>
</feature>
<feature type="compositionally biased region" description="Polar residues" evidence="1">
    <location>
        <begin position="107"/>
        <end position="118"/>
    </location>
</feature>
<dbReference type="PANTHER" id="PTHR42646">
    <property type="entry name" value="FLAP ENDONUCLEASE XNI"/>
    <property type="match status" value="1"/>
</dbReference>
<feature type="compositionally biased region" description="Gly residues" evidence="1">
    <location>
        <begin position="746"/>
        <end position="760"/>
    </location>
</feature>
<evidence type="ECO:0000313" key="2">
    <source>
        <dbReference type="EMBL" id="KAG2454046.1"/>
    </source>
</evidence>
<feature type="region of interest" description="Disordered" evidence="1">
    <location>
        <begin position="348"/>
        <end position="370"/>
    </location>
</feature>
<feature type="compositionally biased region" description="Low complexity" evidence="1">
    <location>
        <begin position="120"/>
        <end position="138"/>
    </location>
</feature>
<organism evidence="2 3">
    <name type="scientific">Chlamydomonas schloesseri</name>
    <dbReference type="NCBI Taxonomy" id="2026947"/>
    <lineage>
        <taxon>Eukaryota</taxon>
        <taxon>Viridiplantae</taxon>
        <taxon>Chlorophyta</taxon>
        <taxon>core chlorophytes</taxon>
        <taxon>Chlorophyceae</taxon>
        <taxon>CS clade</taxon>
        <taxon>Chlamydomonadales</taxon>
        <taxon>Chlamydomonadaceae</taxon>
        <taxon>Chlamydomonas</taxon>
    </lineage>
</organism>
<dbReference type="OrthoDB" id="513052at2759"/>